<feature type="repeat" description="TPR" evidence="1">
    <location>
        <begin position="346"/>
        <end position="379"/>
    </location>
</feature>
<dbReference type="PANTHER" id="PTHR43630">
    <property type="entry name" value="POLY-BETA-1,6-N-ACETYL-D-GLUCOSAMINE SYNTHASE"/>
    <property type="match status" value="1"/>
</dbReference>
<dbReference type="SUPFAM" id="SSF53448">
    <property type="entry name" value="Nucleotide-diphospho-sugar transferases"/>
    <property type="match status" value="1"/>
</dbReference>
<dbReference type="RefSeq" id="WP_054465366.1">
    <property type="nucleotide sequence ID" value="NZ_CP159837.1"/>
</dbReference>
<accession>A0AAU8J8Z2</accession>
<dbReference type="PROSITE" id="PS50005">
    <property type="entry name" value="TPR"/>
    <property type="match status" value="3"/>
</dbReference>
<dbReference type="InterPro" id="IPR029044">
    <property type="entry name" value="Nucleotide-diphossugar_trans"/>
</dbReference>
<evidence type="ECO:0000259" key="2">
    <source>
        <dbReference type="Pfam" id="PF00535"/>
    </source>
</evidence>
<dbReference type="SUPFAM" id="SSF48452">
    <property type="entry name" value="TPR-like"/>
    <property type="match status" value="1"/>
</dbReference>
<organism evidence="3">
    <name type="scientific">Planktothricoides raciborskii GIHE-MW2</name>
    <dbReference type="NCBI Taxonomy" id="2792601"/>
    <lineage>
        <taxon>Bacteria</taxon>
        <taxon>Bacillati</taxon>
        <taxon>Cyanobacteriota</taxon>
        <taxon>Cyanophyceae</taxon>
        <taxon>Oscillatoriophycideae</taxon>
        <taxon>Oscillatoriales</taxon>
        <taxon>Oscillatoriaceae</taxon>
        <taxon>Planktothricoides</taxon>
    </lineage>
</organism>
<dbReference type="InterPro" id="IPR011990">
    <property type="entry name" value="TPR-like_helical_dom_sf"/>
</dbReference>
<name>A0AAU8J8Z2_9CYAN</name>
<protein>
    <submittedName>
        <fullName evidence="3">Tetratricopeptide repeat protein</fullName>
    </submittedName>
</protein>
<keyword evidence="1" id="KW-0802">TPR repeat</keyword>
<feature type="repeat" description="TPR" evidence="1">
    <location>
        <begin position="312"/>
        <end position="345"/>
    </location>
</feature>
<dbReference type="PROSITE" id="PS50293">
    <property type="entry name" value="TPR_REGION"/>
    <property type="match status" value="1"/>
</dbReference>
<dbReference type="Pfam" id="PF00535">
    <property type="entry name" value="Glycos_transf_2"/>
    <property type="match status" value="1"/>
</dbReference>
<gene>
    <name evidence="3" type="ORF">ABWT76_003919</name>
</gene>
<reference evidence="3" key="1">
    <citation type="submission" date="2024-07" db="EMBL/GenBank/DDBJ databases">
        <authorList>
            <person name="Kim Y.J."/>
            <person name="Jeong J.Y."/>
        </authorList>
    </citation>
    <scope>NUCLEOTIDE SEQUENCE</scope>
    <source>
        <strain evidence="3">GIHE-MW2</strain>
    </source>
</reference>
<dbReference type="AlphaFoldDB" id="A0AAU8J8Z2"/>
<dbReference type="InterPro" id="IPR019734">
    <property type="entry name" value="TPR_rpt"/>
</dbReference>
<dbReference type="InterPro" id="IPR001173">
    <property type="entry name" value="Glyco_trans_2-like"/>
</dbReference>
<dbReference type="Pfam" id="PF13432">
    <property type="entry name" value="TPR_16"/>
    <property type="match status" value="1"/>
</dbReference>
<dbReference type="SMART" id="SM00028">
    <property type="entry name" value="TPR"/>
    <property type="match status" value="5"/>
</dbReference>
<evidence type="ECO:0000313" key="3">
    <source>
        <dbReference type="EMBL" id="XCM35258.1"/>
    </source>
</evidence>
<proteinExistence type="predicted"/>
<evidence type="ECO:0000256" key="1">
    <source>
        <dbReference type="PROSITE-ProRule" id="PRU00339"/>
    </source>
</evidence>
<feature type="domain" description="Glycosyltransferase 2-like" evidence="2">
    <location>
        <begin position="4"/>
        <end position="150"/>
    </location>
</feature>
<dbReference type="PANTHER" id="PTHR43630:SF2">
    <property type="entry name" value="GLYCOSYLTRANSFERASE"/>
    <property type="match status" value="1"/>
</dbReference>
<feature type="repeat" description="TPR" evidence="1">
    <location>
        <begin position="278"/>
        <end position="311"/>
    </location>
</feature>
<dbReference type="Gene3D" id="3.90.550.10">
    <property type="entry name" value="Spore Coat Polysaccharide Biosynthesis Protein SpsA, Chain A"/>
    <property type="match status" value="1"/>
</dbReference>
<dbReference type="Pfam" id="PF13414">
    <property type="entry name" value="TPR_11"/>
    <property type="match status" value="1"/>
</dbReference>
<dbReference type="Gene3D" id="1.25.40.10">
    <property type="entry name" value="Tetratricopeptide repeat domain"/>
    <property type="match status" value="2"/>
</dbReference>
<dbReference type="CDD" id="cd02511">
    <property type="entry name" value="Beta4Glucosyltransferase"/>
    <property type="match status" value="1"/>
</dbReference>
<sequence length="398" mass="43926">MKLSLCAIAKNEEAALPQCLGSVAGLVDEMVVLDTGSSDRTPEIAQEMGAKVYDFDWHNDFAAARNESLKYVTGDWVLVLDADEMLTPEVIPDIKNAIESDLYLLINLVRQELGASQSPYSLVSRLFRNHPDIYFEHPYHAMVDDSVSRLMQAEPDRWAVGSLAKVAILHTGYQPGAIAEKNKLAMAQEILEQYLLDHPNDAYTCSKLGALYVQIGEVNRGIQLLQLGLVSNQTIENAVKYELHYHLGIAYSCLKKLSKAKAEYAAAIKQEMFLPLKLGAYNNLGNLLLETGDLTGAIAVYETVLQIDPSLPAGYFNLALALRQKGRIPEAIANYKQAIALKPDYAEAYQNLGVTLLKSGNILEAMDAFKSAIAEYEQRQSPAAEQLRSKLAEIGFKL</sequence>
<dbReference type="EMBL" id="CP159837">
    <property type="protein sequence ID" value="XCM35258.1"/>
    <property type="molecule type" value="Genomic_DNA"/>
</dbReference>